<dbReference type="InterPro" id="IPR023393">
    <property type="entry name" value="START-like_dom_sf"/>
</dbReference>
<dbReference type="RefSeq" id="WP_100384467.1">
    <property type="nucleotide sequence ID" value="NZ_LT629750.1"/>
</dbReference>
<dbReference type="Gene3D" id="3.30.530.20">
    <property type="match status" value="1"/>
</dbReference>
<accession>A0A1H1XZC2</accession>
<dbReference type="CDD" id="cd07814">
    <property type="entry name" value="SRPBCC_CalC_Aha1-like"/>
    <property type="match status" value="1"/>
</dbReference>
<dbReference type="Pfam" id="PF08327">
    <property type="entry name" value="AHSA1"/>
    <property type="match status" value="1"/>
</dbReference>
<dbReference type="SUPFAM" id="SSF55961">
    <property type="entry name" value="Bet v1-like"/>
    <property type="match status" value="1"/>
</dbReference>
<proteinExistence type="inferred from homology"/>
<dbReference type="AlphaFoldDB" id="A0A1H1XZC2"/>
<name>A0A1H1XZC2_9BRAD</name>
<evidence type="ECO:0000313" key="4">
    <source>
        <dbReference type="Proteomes" id="UP000243904"/>
    </source>
</evidence>
<evidence type="ECO:0000256" key="1">
    <source>
        <dbReference type="ARBA" id="ARBA00006817"/>
    </source>
</evidence>
<gene>
    <name evidence="3" type="ORF">SAMN05444158_4556</name>
</gene>
<protein>
    <submittedName>
        <fullName evidence="3">Uncharacterized conserved protein YndB, AHSA1/START domain</fullName>
    </submittedName>
</protein>
<evidence type="ECO:0000313" key="3">
    <source>
        <dbReference type="EMBL" id="SDT14465.1"/>
    </source>
</evidence>
<dbReference type="EMBL" id="LT629750">
    <property type="protein sequence ID" value="SDT14465.1"/>
    <property type="molecule type" value="Genomic_DNA"/>
</dbReference>
<keyword evidence="4" id="KW-1185">Reference proteome</keyword>
<sequence>MTDAATCTLLVERVMPHPPEKIWRALTQGPLIEEWLMQNDFEPVVGHRFNLRSSPMPHWNGVVDCEVLVVEPNQRLSYSWNASGDEAATGIKTVVTWTLTRTEAGTHVRMEQSGFRPQDTRNYQGATYGWQKYVAGLERVAAGLP</sequence>
<reference evidence="4" key="1">
    <citation type="submission" date="2016-10" db="EMBL/GenBank/DDBJ databases">
        <authorList>
            <person name="Varghese N."/>
            <person name="Submissions S."/>
        </authorList>
    </citation>
    <scope>NUCLEOTIDE SEQUENCE [LARGE SCALE GENOMIC DNA]</scope>
    <source>
        <strain evidence="4">GAS369</strain>
    </source>
</reference>
<dbReference type="Proteomes" id="UP000243904">
    <property type="component" value="Chromosome I"/>
</dbReference>
<organism evidence="3 4">
    <name type="scientific">Bradyrhizobium canariense</name>
    <dbReference type="NCBI Taxonomy" id="255045"/>
    <lineage>
        <taxon>Bacteria</taxon>
        <taxon>Pseudomonadati</taxon>
        <taxon>Pseudomonadota</taxon>
        <taxon>Alphaproteobacteria</taxon>
        <taxon>Hyphomicrobiales</taxon>
        <taxon>Nitrobacteraceae</taxon>
        <taxon>Bradyrhizobium</taxon>
    </lineage>
</organism>
<comment type="similarity">
    <text evidence="1">Belongs to the AHA1 family.</text>
</comment>
<evidence type="ECO:0000259" key="2">
    <source>
        <dbReference type="Pfam" id="PF08327"/>
    </source>
</evidence>
<feature type="domain" description="Activator of Hsp90 ATPase homologue 1/2-like C-terminal" evidence="2">
    <location>
        <begin position="17"/>
        <end position="140"/>
    </location>
</feature>
<dbReference type="InterPro" id="IPR013538">
    <property type="entry name" value="ASHA1/2-like_C"/>
</dbReference>